<gene>
    <name evidence="1" type="ORF">C7B81_02965</name>
</gene>
<sequence length="154" mass="17928">MHRFAVSTSAVLLMGLEIVAPSPGAPDHQHGLLYSYKNDTVPPRCSRSFWLLQKSKKVWFLVDAHQRDKNTEAAFFYRGRRILYRGDLRALPAERRKTLEANSIVWGQSLAHGWGRGPDGTNHYLHLWTRWSIFQPARCHPEYFTMTFLPPHQR</sequence>
<evidence type="ECO:0000313" key="1">
    <source>
        <dbReference type="EMBL" id="PSB38549.1"/>
    </source>
</evidence>
<evidence type="ECO:0000313" key="2">
    <source>
        <dbReference type="Proteomes" id="UP000238218"/>
    </source>
</evidence>
<dbReference type="EMBL" id="PVWP01000002">
    <property type="protein sequence ID" value="PSB38549.1"/>
    <property type="molecule type" value="Genomic_DNA"/>
</dbReference>
<organism evidence="1 2">
    <name type="scientific">Aphanothece cf. minutissima CCALA 015</name>
    <dbReference type="NCBI Taxonomy" id="2107695"/>
    <lineage>
        <taxon>Bacteria</taxon>
        <taxon>Bacillati</taxon>
        <taxon>Cyanobacteriota</taxon>
        <taxon>Cyanophyceae</taxon>
        <taxon>Oscillatoriophycideae</taxon>
        <taxon>Chroococcales</taxon>
        <taxon>Aphanothecaceae</taxon>
        <taxon>Aphanothece</taxon>
    </lineage>
</organism>
<keyword evidence="2" id="KW-1185">Reference proteome</keyword>
<dbReference type="Proteomes" id="UP000238218">
    <property type="component" value="Unassembled WGS sequence"/>
</dbReference>
<dbReference type="RefSeq" id="WP_106219832.1">
    <property type="nucleotide sequence ID" value="NZ_PVWP01000002.1"/>
</dbReference>
<comment type="caution">
    <text evidence="1">The sequence shown here is derived from an EMBL/GenBank/DDBJ whole genome shotgun (WGS) entry which is preliminary data.</text>
</comment>
<reference evidence="1 2" key="1">
    <citation type="submission" date="2018-03" db="EMBL/GenBank/DDBJ databases">
        <title>The ancient ancestry and fast evolution of plastids.</title>
        <authorList>
            <person name="Moore K.R."/>
            <person name="Magnabosco C."/>
            <person name="Momper L."/>
            <person name="Gold D.A."/>
            <person name="Bosak T."/>
            <person name="Fournier G.P."/>
        </authorList>
    </citation>
    <scope>NUCLEOTIDE SEQUENCE [LARGE SCALE GENOMIC DNA]</scope>
    <source>
        <strain evidence="1 2">CCALA 015</strain>
    </source>
</reference>
<protein>
    <submittedName>
        <fullName evidence="1">Uncharacterized protein</fullName>
    </submittedName>
</protein>
<name>A0ABX5F9R1_9CHRO</name>
<proteinExistence type="predicted"/>
<accession>A0ABX5F9R1</accession>